<dbReference type="SUPFAM" id="SSF56281">
    <property type="entry name" value="Metallo-hydrolase/oxidoreductase"/>
    <property type="match status" value="1"/>
</dbReference>
<dbReference type="PANTHER" id="PTHR46018:SF4">
    <property type="entry name" value="METALLO-HYDROLASE YHFI-RELATED"/>
    <property type="match status" value="1"/>
</dbReference>
<dbReference type="AlphaFoldDB" id="A0A1T4PWU0"/>
<dbReference type="CDD" id="cd07716">
    <property type="entry name" value="RNaseZ_short-form-like_MBL-fold"/>
    <property type="match status" value="1"/>
</dbReference>
<dbReference type="OrthoDB" id="9800940at2"/>
<reference evidence="2 3" key="1">
    <citation type="submission" date="2017-02" db="EMBL/GenBank/DDBJ databases">
        <authorList>
            <person name="Peterson S.W."/>
        </authorList>
    </citation>
    <scope>NUCLEOTIDE SEQUENCE [LARGE SCALE GENOMIC DNA]</scope>
    <source>
        <strain evidence="2 3">DSM 15102</strain>
    </source>
</reference>
<dbReference type="InterPro" id="IPR001279">
    <property type="entry name" value="Metallo-B-lactamas"/>
</dbReference>
<keyword evidence="3" id="KW-1185">Reference proteome</keyword>
<accession>A0A1T4PWU0</accession>
<evidence type="ECO:0000313" key="3">
    <source>
        <dbReference type="Proteomes" id="UP000196365"/>
    </source>
</evidence>
<dbReference type="EMBL" id="FUWV01000022">
    <property type="protein sequence ID" value="SJZ95681.1"/>
    <property type="molecule type" value="Genomic_DNA"/>
</dbReference>
<evidence type="ECO:0000259" key="1">
    <source>
        <dbReference type="SMART" id="SM00849"/>
    </source>
</evidence>
<name>A0A1T4PWU0_9FIRM</name>
<proteinExistence type="predicted"/>
<gene>
    <name evidence="2" type="ORF">SAMN02745973_02224</name>
</gene>
<feature type="domain" description="Metallo-beta-lactamase" evidence="1">
    <location>
        <begin position="18"/>
        <end position="204"/>
    </location>
</feature>
<dbReference type="PANTHER" id="PTHR46018">
    <property type="entry name" value="ZINC PHOSPHODIESTERASE ELAC PROTEIN 1"/>
    <property type="match status" value="1"/>
</dbReference>
<organism evidence="2 3">
    <name type="scientific">Garciella nitratireducens DSM 15102</name>
    <dbReference type="NCBI Taxonomy" id="1121911"/>
    <lineage>
        <taxon>Bacteria</taxon>
        <taxon>Bacillati</taxon>
        <taxon>Bacillota</taxon>
        <taxon>Clostridia</taxon>
        <taxon>Eubacteriales</taxon>
        <taxon>Eubacteriaceae</taxon>
        <taxon>Garciella</taxon>
    </lineage>
</organism>
<protein>
    <submittedName>
        <fullName evidence="2">Ribonuclease BN, tRNA processing enzyme</fullName>
    </submittedName>
</protein>
<dbReference type="SMART" id="SM00849">
    <property type="entry name" value="Lactamase_B"/>
    <property type="match status" value="1"/>
</dbReference>
<dbReference type="Gene3D" id="3.60.15.10">
    <property type="entry name" value="Ribonuclease Z/Hydroxyacylglutathione hydrolase-like"/>
    <property type="match status" value="1"/>
</dbReference>
<sequence length="234" mass="26842">MKLTVLGCYGPYPIKGGSCSGYLIEEDQSKILLDCGNGVFSNYQKNFSLEDLDAIILSHLHPDHISDIFILRYALEFRKKSIKIFAPNNPHEEFIRLFHKSYEISIIDSKKSFKIGNMMIHFEKMNHVVPDYAICIEANGKKLVYSGDTSYTQKLIDFSKNADFLLCEAGVLEKDLVNTPPHLSPEQAVEIGERANAKRIMLTHFYPEYSLKMYKEEIGKKEIEYAEEMKTVII</sequence>
<dbReference type="InterPro" id="IPR036866">
    <property type="entry name" value="RibonucZ/Hydroxyglut_hydro"/>
</dbReference>
<dbReference type="GO" id="GO:0042781">
    <property type="term" value="F:3'-tRNA processing endoribonuclease activity"/>
    <property type="evidence" value="ECO:0007669"/>
    <property type="project" value="TreeGrafter"/>
</dbReference>
<dbReference type="Pfam" id="PF12706">
    <property type="entry name" value="Lactamase_B_2"/>
    <property type="match status" value="1"/>
</dbReference>
<evidence type="ECO:0000313" key="2">
    <source>
        <dbReference type="EMBL" id="SJZ95681.1"/>
    </source>
</evidence>
<dbReference type="Proteomes" id="UP000196365">
    <property type="component" value="Unassembled WGS sequence"/>
</dbReference>
<dbReference type="RefSeq" id="WP_159454713.1">
    <property type="nucleotide sequence ID" value="NZ_FUWV01000022.1"/>
</dbReference>